<protein>
    <submittedName>
        <fullName evidence="1">Uncharacterized protein</fullName>
    </submittedName>
</protein>
<organism evidence="1 2">
    <name type="scientific">Seonamhaeicola aphaedonensis</name>
    <dbReference type="NCBI Taxonomy" id="1461338"/>
    <lineage>
        <taxon>Bacteria</taxon>
        <taxon>Pseudomonadati</taxon>
        <taxon>Bacteroidota</taxon>
        <taxon>Flavobacteriia</taxon>
        <taxon>Flavobacteriales</taxon>
        <taxon>Flavobacteriaceae</taxon>
    </lineage>
</organism>
<sequence>MIFLTPLAYNQNEKPEIDNDYFLIGTLGDYMGREKFKNIEERVDKYYKSEKKLCTSIDSMFKNNYPDLKLSSLKYKTSKQRIFELHSKILSKTIESFFTYKPSGRGTFKGDMAFKDIDYDTIEDLPGFVNKHYDTIYQGNLRPEKFNTEIQKLSFVTGAYVRYGWKKDSLYQISVANSTSKVKLLDSLLKELGCNHVNYEMRMAIPVSHKISFKPTDQLKAYFDTYKKLRE</sequence>
<dbReference type="AlphaFoldDB" id="A0A3D9H542"/>
<comment type="caution">
    <text evidence="1">The sequence shown here is derived from an EMBL/GenBank/DDBJ whole genome shotgun (WGS) entry which is preliminary data.</text>
</comment>
<name>A0A3D9H542_9FLAO</name>
<evidence type="ECO:0000313" key="1">
    <source>
        <dbReference type="EMBL" id="RED44638.1"/>
    </source>
</evidence>
<proteinExistence type="predicted"/>
<evidence type="ECO:0000313" key="2">
    <source>
        <dbReference type="Proteomes" id="UP000256629"/>
    </source>
</evidence>
<keyword evidence="2" id="KW-1185">Reference proteome</keyword>
<accession>A0A3D9H542</accession>
<dbReference type="EMBL" id="QRDX01000011">
    <property type="protein sequence ID" value="RED44638.1"/>
    <property type="molecule type" value="Genomic_DNA"/>
</dbReference>
<reference evidence="1 2" key="1">
    <citation type="submission" date="2018-07" db="EMBL/GenBank/DDBJ databases">
        <title>Genomic Encyclopedia of Type Strains, Phase III (KMG-III): the genomes of soil and plant-associated and newly described type strains.</title>
        <authorList>
            <person name="Whitman W."/>
        </authorList>
    </citation>
    <scope>NUCLEOTIDE SEQUENCE [LARGE SCALE GENOMIC DNA]</scope>
    <source>
        <strain evidence="1 2">CECT 8487</strain>
    </source>
</reference>
<gene>
    <name evidence="1" type="ORF">DFQ02_11115</name>
</gene>
<dbReference type="Proteomes" id="UP000256629">
    <property type="component" value="Unassembled WGS sequence"/>
</dbReference>